<evidence type="ECO:0000313" key="8">
    <source>
        <dbReference type="Proteomes" id="UP000325081"/>
    </source>
</evidence>
<dbReference type="Pfam" id="PF00612">
    <property type="entry name" value="IQ"/>
    <property type="match status" value="1"/>
</dbReference>
<evidence type="ECO:0000313" key="7">
    <source>
        <dbReference type="EMBL" id="GER26587.1"/>
    </source>
</evidence>
<feature type="compositionally biased region" description="Polar residues" evidence="5">
    <location>
        <begin position="706"/>
        <end position="737"/>
    </location>
</feature>
<dbReference type="PANTHER" id="PTHR32295">
    <property type="entry name" value="IQ-DOMAIN 5-RELATED"/>
    <property type="match status" value="1"/>
</dbReference>
<evidence type="ECO:0000256" key="2">
    <source>
        <dbReference type="ARBA" id="ARBA00024341"/>
    </source>
</evidence>
<proteinExistence type="inferred from homology"/>
<dbReference type="EMBL" id="BKCP01001113">
    <property type="protein sequence ID" value="GER26587.1"/>
    <property type="molecule type" value="Genomic_DNA"/>
</dbReference>
<organism evidence="7 8">
    <name type="scientific">Striga asiatica</name>
    <name type="common">Asiatic witchweed</name>
    <name type="synonym">Buchnera asiatica</name>
    <dbReference type="NCBI Taxonomy" id="4170"/>
    <lineage>
        <taxon>Eukaryota</taxon>
        <taxon>Viridiplantae</taxon>
        <taxon>Streptophyta</taxon>
        <taxon>Embryophyta</taxon>
        <taxon>Tracheophyta</taxon>
        <taxon>Spermatophyta</taxon>
        <taxon>Magnoliopsida</taxon>
        <taxon>eudicotyledons</taxon>
        <taxon>Gunneridae</taxon>
        <taxon>Pentapetalae</taxon>
        <taxon>asterids</taxon>
        <taxon>lamiids</taxon>
        <taxon>Lamiales</taxon>
        <taxon>Orobanchaceae</taxon>
        <taxon>Buchnereae</taxon>
        <taxon>Striga</taxon>
    </lineage>
</organism>
<evidence type="ECO:0000259" key="6">
    <source>
        <dbReference type="Pfam" id="PF13178"/>
    </source>
</evidence>
<keyword evidence="8" id="KW-1185">Reference proteome</keyword>
<gene>
    <name evidence="7" type="ORF">STAS_02236</name>
</gene>
<dbReference type="AlphaFoldDB" id="A0A5A7P1V1"/>
<dbReference type="PROSITE" id="PS50096">
    <property type="entry name" value="IQ"/>
    <property type="match status" value="1"/>
</dbReference>
<reference evidence="8" key="1">
    <citation type="journal article" date="2019" name="Curr. Biol.">
        <title>Genome Sequence of Striga asiatica Provides Insight into the Evolution of Plant Parasitism.</title>
        <authorList>
            <person name="Yoshida S."/>
            <person name="Kim S."/>
            <person name="Wafula E.K."/>
            <person name="Tanskanen J."/>
            <person name="Kim Y.M."/>
            <person name="Honaas L."/>
            <person name="Yang Z."/>
            <person name="Spallek T."/>
            <person name="Conn C.E."/>
            <person name="Ichihashi Y."/>
            <person name="Cheong K."/>
            <person name="Cui S."/>
            <person name="Der J.P."/>
            <person name="Gundlach H."/>
            <person name="Jiao Y."/>
            <person name="Hori C."/>
            <person name="Ishida J.K."/>
            <person name="Kasahara H."/>
            <person name="Kiba T."/>
            <person name="Kim M.S."/>
            <person name="Koo N."/>
            <person name="Laohavisit A."/>
            <person name="Lee Y.H."/>
            <person name="Lumba S."/>
            <person name="McCourt P."/>
            <person name="Mortimer J.C."/>
            <person name="Mutuku J.M."/>
            <person name="Nomura T."/>
            <person name="Sasaki-Sekimoto Y."/>
            <person name="Seto Y."/>
            <person name="Wang Y."/>
            <person name="Wakatake T."/>
            <person name="Sakakibara H."/>
            <person name="Demura T."/>
            <person name="Yamaguchi S."/>
            <person name="Yoneyama K."/>
            <person name="Manabe R.I."/>
            <person name="Nelson D.C."/>
            <person name="Schulman A.H."/>
            <person name="Timko M.P."/>
            <person name="dePamphilis C.W."/>
            <person name="Choi D."/>
            <person name="Shirasu K."/>
        </authorList>
    </citation>
    <scope>NUCLEOTIDE SEQUENCE [LARGE SCALE GENOMIC DNA]</scope>
    <source>
        <strain evidence="8">cv. UVA1</strain>
    </source>
</reference>
<comment type="caution">
    <text evidence="7">The sequence shown here is derived from an EMBL/GenBank/DDBJ whole genome shotgun (WGS) entry which is preliminary data.</text>
</comment>
<keyword evidence="1" id="KW-0112">Calmodulin-binding</keyword>
<evidence type="ECO:0000256" key="3">
    <source>
        <dbReference type="ARBA" id="ARBA00024378"/>
    </source>
</evidence>
<accession>A0A5A7P1V1</accession>
<feature type="compositionally biased region" description="Basic and acidic residues" evidence="5">
    <location>
        <begin position="690"/>
        <end position="699"/>
    </location>
</feature>
<dbReference type="InterPro" id="IPR027417">
    <property type="entry name" value="P-loop_NTPase"/>
</dbReference>
<dbReference type="SMART" id="SM00015">
    <property type="entry name" value="IQ"/>
    <property type="match status" value="1"/>
</dbReference>
<dbReference type="Proteomes" id="UP000325081">
    <property type="component" value="Unassembled WGS sequence"/>
</dbReference>
<dbReference type="GO" id="GO:0005516">
    <property type="term" value="F:calmodulin binding"/>
    <property type="evidence" value="ECO:0007669"/>
    <property type="project" value="UniProtKB-KW"/>
</dbReference>
<evidence type="ECO:0000256" key="5">
    <source>
        <dbReference type="SAM" id="MobiDB-lite"/>
    </source>
</evidence>
<feature type="compositionally biased region" description="Basic and acidic residues" evidence="5">
    <location>
        <begin position="558"/>
        <end position="568"/>
    </location>
</feature>
<feature type="region of interest" description="Disordered" evidence="5">
    <location>
        <begin position="384"/>
        <end position="413"/>
    </location>
</feature>
<protein>
    <submittedName>
        <fullName evidence="7">IQ domain-containing protein</fullName>
    </submittedName>
</protein>
<feature type="compositionally biased region" description="Basic residues" evidence="5">
    <location>
        <begin position="602"/>
        <end position="611"/>
    </location>
</feature>
<dbReference type="InterPro" id="IPR025064">
    <property type="entry name" value="DUF4005"/>
</dbReference>
<evidence type="ECO:0000256" key="1">
    <source>
        <dbReference type="ARBA" id="ARBA00022860"/>
    </source>
</evidence>
<name>A0A5A7P1V1_STRAF</name>
<dbReference type="Gene3D" id="1.20.5.190">
    <property type="match status" value="1"/>
</dbReference>
<feature type="region of interest" description="Disordered" evidence="5">
    <location>
        <begin position="474"/>
        <end position="737"/>
    </location>
</feature>
<feature type="compositionally biased region" description="Polar residues" evidence="5">
    <location>
        <begin position="527"/>
        <end position="553"/>
    </location>
</feature>
<dbReference type="SUPFAM" id="SSF52540">
    <property type="entry name" value="P-loop containing nucleoside triphosphate hydrolases"/>
    <property type="match status" value="1"/>
</dbReference>
<comment type="similarity">
    <text evidence="2">Belongs to the IQD family.</text>
</comment>
<sequence>MGKSSASCFKIISCAGESVDHDDLQSPEIRWRFLVVGDFGVEVLVNLGKSSSSDRRRWSFRKRSARHRVLSNSVGSEVPSSVNKENPESPAVNFSLHPDSSVHEKPLVIQLTEETTELTHQLDSKLPENLSAIEDDCKKDKVTFDEPSVVIIQAAIRRLLAQQVVLKQKNIIKLQAAVRGHLVRRHAVGTLRCVQAIIKMQAVVRARLAGRLDNNDPTLLGKKREAKPNTTHTYVSIEKLLTNAFARQLIESTPREKPINIKCDPLRSDSAWKWFERWMSASSTEDDLPEENNLELSDGQEDVLILSSDSHAEFKDMKSTLAASAENNLISCDSTNLDLHSTKSLSFSSSLSDMHEVVELNSTTETAESASVETKETDFIEVVEAKSLPQKDEKTEDEQTESESKKLSRKTSNPAFVAAQSKFEELTSAKLAPSVETDQPFKSTGNGLPDNTTTVISAATSAFLIDSECGTELSISSTLDSPDRSEAGPNEIEQETKVTEHFITEENLETEADDDKKPAAVEADLSYTDTNGSMIQESATSAAVESLDYSTNVEDYPSVEKKQEEVKPSDLQLEVESEASPRSQINFPDFQATPGSQVSSAKPKKKKGKKKSSADKNHNQDSGLKIGLEQLKETKSGKRRNSFGSGGKPEDKEQEPRDSSSSNSLPSYMQATESARAKAIIVNGSPRSSPDLHDKDIYGKKRHSLPGSNERQGSPRIQRSLSQAQQNTKGTAATHSPQGSYMFSQQLISFYVILDLSFIYNVVFDLCFQTGNGGDIDLLRLIKESNLRLFIDLSRVKGASVQSRAIRTPVQN</sequence>
<evidence type="ECO:0000256" key="4">
    <source>
        <dbReference type="ARBA" id="ARBA00045534"/>
    </source>
</evidence>
<comment type="subunit">
    <text evidence="3">Binds to multiple calmodulin (CaM) in the presence of Ca(2+) and CaM-like proteins.</text>
</comment>
<dbReference type="InterPro" id="IPR000048">
    <property type="entry name" value="IQ_motif_EF-hand-BS"/>
</dbReference>
<feature type="domain" description="DUF4005" evidence="6">
    <location>
        <begin position="655"/>
        <end position="727"/>
    </location>
</feature>
<dbReference type="Pfam" id="PF13178">
    <property type="entry name" value="DUF4005"/>
    <property type="match status" value="1"/>
</dbReference>
<dbReference type="PANTHER" id="PTHR32295:SF154">
    <property type="entry name" value="PROTEIN IQ-DOMAIN 32"/>
    <property type="match status" value="1"/>
</dbReference>
<feature type="compositionally biased region" description="Basic and acidic residues" evidence="5">
    <location>
        <begin position="648"/>
        <end position="658"/>
    </location>
</feature>
<feature type="compositionally biased region" description="Basic and acidic residues" evidence="5">
    <location>
        <begin position="494"/>
        <end position="504"/>
    </location>
</feature>
<dbReference type="OrthoDB" id="1747078at2759"/>
<comment type="function">
    <text evidence="4">May be involved in cooperative interactions with calmodulins or calmodulin-like proteins. Recruits calmodulin proteins to microtubules, thus being a potential scaffold in cellular signaling and trafficking. May associate with nucleic acids and regulate gene expression at the transcriptional or post-transcriptional level.</text>
</comment>